<dbReference type="AlphaFoldDB" id="A0A1H9ZL00"/>
<dbReference type="OrthoDB" id="850811at2"/>
<protein>
    <submittedName>
        <fullName evidence="1">Uncharacterized protein</fullName>
    </submittedName>
</protein>
<name>A0A1H9ZL00_9BACT</name>
<sequence>MASLLGASCRKDCDPAPTPAVVAEPAQAATLNVNFEYAGSPEARSVSYVADEPSAELLPDRLIITISGGGGSSGPADRVGFALARSRQKPGLTGTYTLASQPDASQGDAQVMFIRFTPSTNTANNTVSGNQNQLSGSLTITAYDAARQLVSGTYEVKAAGLRDVFSFRNYADYNPDARREGNLRVHGSFTELRLRP</sequence>
<dbReference type="EMBL" id="FOHS01000001">
    <property type="protein sequence ID" value="SES82354.1"/>
    <property type="molecule type" value="Genomic_DNA"/>
</dbReference>
<reference evidence="2" key="1">
    <citation type="submission" date="2016-10" db="EMBL/GenBank/DDBJ databases">
        <authorList>
            <person name="Varghese N."/>
            <person name="Submissions S."/>
        </authorList>
    </citation>
    <scope>NUCLEOTIDE SEQUENCE [LARGE SCALE GENOMIC DNA]</scope>
    <source>
        <strain evidence="2">DSM 15310</strain>
    </source>
</reference>
<evidence type="ECO:0000313" key="1">
    <source>
        <dbReference type="EMBL" id="SES82354.1"/>
    </source>
</evidence>
<evidence type="ECO:0000313" key="2">
    <source>
        <dbReference type="Proteomes" id="UP000198697"/>
    </source>
</evidence>
<dbReference type="STRING" id="82805.SAMN04487998_0378"/>
<dbReference type="RefSeq" id="WP_143069662.1">
    <property type="nucleotide sequence ID" value="NZ_FOHS01000001.1"/>
</dbReference>
<keyword evidence="2" id="KW-1185">Reference proteome</keyword>
<organism evidence="1 2">
    <name type="scientific">Hymenobacter actinosclerus</name>
    <dbReference type="NCBI Taxonomy" id="82805"/>
    <lineage>
        <taxon>Bacteria</taxon>
        <taxon>Pseudomonadati</taxon>
        <taxon>Bacteroidota</taxon>
        <taxon>Cytophagia</taxon>
        <taxon>Cytophagales</taxon>
        <taxon>Hymenobacteraceae</taxon>
        <taxon>Hymenobacter</taxon>
    </lineage>
</organism>
<dbReference type="Proteomes" id="UP000198697">
    <property type="component" value="Unassembled WGS sequence"/>
</dbReference>
<gene>
    <name evidence="1" type="ORF">SAMN04487998_0378</name>
</gene>
<proteinExistence type="predicted"/>
<accession>A0A1H9ZL00</accession>